<gene>
    <name evidence="1" type="ORF">EV646_111310</name>
</gene>
<keyword evidence="2" id="KW-1185">Reference proteome</keyword>
<reference evidence="1 2" key="1">
    <citation type="journal article" date="2015" name="Stand. Genomic Sci.">
        <title>Genomic Encyclopedia of Bacterial and Archaeal Type Strains, Phase III: the genomes of soil and plant-associated and newly described type strains.</title>
        <authorList>
            <person name="Whitman W.B."/>
            <person name="Woyke T."/>
            <person name="Klenk H.P."/>
            <person name="Zhou Y."/>
            <person name="Lilburn T.G."/>
            <person name="Beck B.J."/>
            <person name="De Vos P."/>
            <person name="Vandamme P."/>
            <person name="Eisen J.A."/>
            <person name="Garrity G."/>
            <person name="Hugenholtz P."/>
            <person name="Kyrpides N.C."/>
        </authorList>
    </citation>
    <scope>NUCLEOTIDE SEQUENCE [LARGE SCALE GENOMIC DNA]</scope>
    <source>
        <strain evidence="1 2">VKM Ac-2541</strain>
    </source>
</reference>
<proteinExistence type="predicted"/>
<dbReference type="Proteomes" id="UP000295573">
    <property type="component" value="Unassembled WGS sequence"/>
</dbReference>
<sequence length="58" mass="6720">MDVSERLIAESLLKHASDAPSSEHLLAAVRYRRTLRTYRGWRWGGRSPWLRRAGGGRR</sequence>
<evidence type="ECO:0000313" key="2">
    <source>
        <dbReference type="Proteomes" id="UP000295573"/>
    </source>
</evidence>
<comment type="caution">
    <text evidence="1">The sequence shown here is derived from an EMBL/GenBank/DDBJ whole genome shotgun (WGS) entry which is preliminary data.</text>
</comment>
<dbReference type="AlphaFoldDB" id="A0A4R2IIT7"/>
<evidence type="ECO:0000313" key="1">
    <source>
        <dbReference type="EMBL" id="TCO44116.1"/>
    </source>
</evidence>
<protein>
    <submittedName>
        <fullName evidence="1">Uncharacterized protein</fullName>
    </submittedName>
</protein>
<name>A0A4R2IIT7_9ACTN</name>
<dbReference type="EMBL" id="SLWR01000011">
    <property type="protein sequence ID" value="TCO44116.1"/>
    <property type="molecule type" value="Genomic_DNA"/>
</dbReference>
<accession>A0A4R2IIT7</accession>
<organism evidence="1 2">
    <name type="scientific">Kribbella antiqua</name>
    <dbReference type="NCBI Taxonomy" id="2512217"/>
    <lineage>
        <taxon>Bacteria</taxon>
        <taxon>Bacillati</taxon>
        <taxon>Actinomycetota</taxon>
        <taxon>Actinomycetes</taxon>
        <taxon>Propionibacteriales</taxon>
        <taxon>Kribbellaceae</taxon>
        <taxon>Kribbella</taxon>
    </lineage>
</organism>